<evidence type="ECO:0000313" key="1">
    <source>
        <dbReference type="EMBL" id="VEL24812.1"/>
    </source>
</evidence>
<dbReference type="Proteomes" id="UP000784294">
    <property type="component" value="Unassembled WGS sequence"/>
</dbReference>
<gene>
    <name evidence="1" type="ORF">PXEA_LOCUS18252</name>
</gene>
<accession>A0A3S5FEE4</accession>
<name>A0A3S5FEE4_9PLAT</name>
<dbReference type="AlphaFoldDB" id="A0A3S5FEE4"/>
<protein>
    <recommendedName>
        <fullName evidence="3">IPT/TIG domain-containing protein</fullName>
    </recommendedName>
</protein>
<comment type="caution">
    <text evidence="1">The sequence shown here is derived from an EMBL/GenBank/DDBJ whole genome shotgun (WGS) entry which is preliminary data.</text>
</comment>
<keyword evidence="2" id="KW-1185">Reference proteome</keyword>
<organism evidence="1 2">
    <name type="scientific">Protopolystoma xenopodis</name>
    <dbReference type="NCBI Taxonomy" id="117903"/>
    <lineage>
        <taxon>Eukaryota</taxon>
        <taxon>Metazoa</taxon>
        <taxon>Spiralia</taxon>
        <taxon>Lophotrochozoa</taxon>
        <taxon>Platyhelminthes</taxon>
        <taxon>Monogenea</taxon>
        <taxon>Polyopisthocotylea</taxon>
        <taxon>Polystomatidea</taxon>
        <taxon>Polystomatidae</taxon>
        <taxon>Protopolystoma</taxon>
    </lineage>
</organism>
<dbReference type="EMBL" id="CAAALY010069812">
    <property type="protein sequence ID" value="VEL24812.1"/>
    <property type="molecule type" value="Genomic_DNA"/>
</dbReference>
<evidence type="ECO:0008006" key="3">
    <source>
        <dbReference type="Google" id="ProtNLM"/>
    </source>
</evidence>
<sequence length="123" mass="13878">MPTAPCTVRLYGDHLTAEVVETAVLLVDGYSIPRQSWSLNIDQPTCIVFQMPELPGECQCCVELDTMAWGRLRCPQVFVFKEPVADNSSELFYVLPIGENSLLCLCNLLVFEDDFFSLIKRNV</sequence>
<reference evidence="1" key="1">
    <citation type="submission" date="2018-11" db="EMBL/GenBank/DDBJ databases">
        <authorList>
            <consortium name="Pathogen Informatics"/>
        </authorList>
    </citation>
    <scope>NUCLEOTIDE SEQUENCE</scope>
</reference>
<proteinExistence type="predicted"/>
<evidence type="ECO:0000313" key="2">
    <source>
        <dbReference type="Proteomes" id="UP000784294"/>
    </source>
</evidence>
<dbReference type="OrthoDB" id="6239475at2759"/>